<proteinExistence type="predicted"/>
<dbReference type="EMBL" id="BAAACG010000001">
    <property type="protein sequence ID" value="GAA0732093.1"/>
    <property type="molecule type" value="Genomic_DNA"/>
</dbReference>
<dbReference type="PANTHER" id="PTHR11014:SF63">
    <property type="entry name" value="METALLOPEPTIDASE, PUTATIVE (AFU_ORTHOLOGUE AFUA_6G09600)-RELATED"/>
    <property type="match status" value="1"/>
</dbReference>
<dbReference type="SUPFAM" id="SSF55031">
    <property type="entry name" value="Bacterial exopeptidase dimerisation domain"/>
    <property type="match status" value="1"/>
</dbReference>
<keyword evidence="3" id="KW-1185">Reference proteome</keyword>
<dbReference type="Pfam" id="PF01546">
    <property type="entry name" value="Peptidase_M20"/>
    <property type="match status" value="1"/>
</dbReference>
<sequence length="389" mass="43632">MKTFELAKKYNNWVIDKRRYFHQYPEESFKEFKTTKMIKEELKKIGIKIIGTSKTGVIGILKGGKEGKVVALRADIDALSVEEKTGVTYSSKIKGVMHACGHDCHIAMLLGAAKVLFNMKDYIKGTVKFIFQPAEEIAQGAKFMIENGALENPKVDCIYGMHIWTYEEHGKMVIEEGSIMGSGDIWTINIKGKSCHGSEPWKGSDALSCGASIIEKLNTIAGKMNDVRHPIVINIGTIKAGERFNIVAGEAEITGMNRTFTNYERENLPKTMEKIIKNICEVYNCEYEFKYEFICSPMINDSNSTKIAKDAVAKVIGIENITGMEKVMGSEDFSEYIKYVPGAIIHLGAYNKDKKCFYPHHSNYFNVDEDVLKIGVASYAQIALDFLNK</sequence>
<name>A0ABP3UEM4_9CLOT</name>
<evidence type="ECO:0000313" key="2">
    <source>
        <dbReference type="EMBL" id="GAA0732093.1"/>
    </source>
</evidence>
<dbReference type="RefSeq" id="WP_343757791.1">
    <property type="nucleotide sequence ID" value="NZ_BAAACG010000001.1"/>
</dbReference>
<evidence type="ECO:0000259" key="1">
    <source>
        <dbReference type="Pfam" id="PF07687"/>
    </source>
</evidence>
<dbReference type="Pfam" id="PF07687">
    <property type="entry name" value="M20_dimer"/>
    <property type="match status" value="1"/>
</dbReference>
<gene>
    <name evidence="2" type="ORF">GCM10008906_01310</name>
</gene>
<protein>
    <submittedName>
        <fullName evidence="2">M20 family metallopeptidase</fullName>
    </submittedName>
</protein>
<feature type="domain" description="Peptidase M20 dimerisation" evidence="1">
    <location>
        <begin position="186"/>
        <end position="282"/>
    </location>
</feature>
<dbReference type="Gene3D" id="3.30.70.360">
    <property type="match status" value="1"/>
</dbReference>
<dbReference type="InterPro" id="IPR002933">
    <property type="entry name" value="Peptidase_M20"/>
</dbReference>
<dbReference type="InterPro" id="IPR036264">
    <property type="entry name" value="Bact_exopeptidase_dim_dom"/>
</dbReference>
<evidence type="ECO:0000313" key="3">
    <source>
        <dbReference type="Proteomes" id="UP001501510"/>
    </source>
</evidence>
<reference evidence="3" key="1">
    <citation type="journal article" date="2019" name="Int. J. Syst. Evol. Microbiol.">
        <title>The Global Catalogue of Microorganisms (GCM) 10K type strain sequencing project: providing services to taxonomists for standard genome sequencing and annotation.</title>
        <authorList>
            <consortium name="The Broad Institute Genomics Platform"/>
            <consortium name="The Broad Institute Genome Sequencing Center for Infectious Disease"/>
            <person name="Wu L."/>
            <person name="Ma J."/>
        </authorList>
    </citation>
    <scope>NUCLEOTIDE SEQUENCE [LARGE SCALE GENOMIC DNA]</scope>
    <source>
        <strain evidence="3">JCM 1407</strain>
    </source>
</reference>
<dbReference type="SUPFAM" id="SSF53187">
    <property type="entry name" value="Zn-dependent exopeptidases"/>
    <property type="match status" value="1"/>
</dbReference>
<dbReference type="NCBIfam" id="TIGR01891">
    <property type="entry name" value="amidohydrolases"/>
    <property type="match status" value="1"/>
</dbReference>
<comment type="caution">
    <text evidence="2">The sequence shown here is derived from an EMBL/GenBank/DDBJ whole genome shotgun (WGS) entry which is preliminary data.</text>
</comment>
<dbReference type="PIRSF" id="PIRSF005962">
    <property type="entry name" value="Pept_M20D_amidohydro"/>
    <property type="match status" value="1"/>
</dbReference>
<organism evidence="2 3">
    <name type="scientific">Clostridium oceanicum</name>
    <dbReference type="NCBI Taxonomy" id="1543"/>
    <lineage>
        <taxon>Bacteria</taxon>
        <taxon>Bacillati</taxon>
        <taxon>Bacillota</taxon>
        <taxon>Clostridia</taxon>
        <taxon>Eubacteriales</taxon>
        <taxon>Clostridiaceae</taxon>
        <taxon>Clostridium</taxon>
    </lineage>
</organism>
<accession>A0ABP3UEM4</accession>
<dbReference type="InterPro" id="IPR017439">
    <property type="entry name" value="Amidohydrolase"/>
</dbReference>
<dbReference type="Gene3D" id="3.40.630.10">
    <property type="entry name" value="Zn peptidases"/>
    <property type="match status" value="1"/>
</dbReference>
<dbReference type="Proteomes" id="UP001501510">
    <property type="component" value="Unassembled WGS sequence"/>
</dbReference>
<dbReference type="PANTHER" id="PTHR11014">
    <property type="entry name" value="PEPTIDASE M20 FAMILY MEMBER"/>
    <property type="match status" value="1"/>
</dbReference>
<dbReference type="InterPro" id="IPR011650">
    <property type="entry name" value="Peptidase_M20_dimer"/>
</dbReference>